<dbReference type="RefSeq" id="WP_145812431.1">
    <property type="nucleotide sequence ID" value="NZ_VIVK01000001.1"/>
</dbReference>
<name>A0A561C0W2_9ACTN</name>
<proteinExistence type="predicted"/>
<organism evidence="2 3">
    <name type="scientific">Kribbella amoyensis</name>
    <dbReference type="NCBI Taxonomy" id="996641"/>
    <lineage>
        <taxon>Bacteria</taxon>
        <taxon>Bacillati</taxon>
        <taxon>Actinomycetota</taxon>
        <taxon>Actinomycetes</taxon>
        <taxon>Propionibacteriales</taxon>
        <taxon>Kribbellaceae</taxon>
        <taxon>Kribbella</taxon>
    </lineage>
</organism>
<dbReference type="EMBL" id="VIVK01000001">
    <property type="protein sequence ID" value="TWD84785.1"/>
    <property type="molecule type" value="Genomic_DNA"/>
</dbReference>
<dbReference type="OrthoDB" id="9790331at2"/>
<accession>A0A561C0W2</accession>
<protein>
    <recommendedName>
        <fullName evidence="1">Pyridoxamine 5'-phosphate oxidase N-terminal domain-containing protein</fullName>
    </recommendedName>
</protein>
<dbReference type="PANTHER" id="PTHR42815:SF2">
    <property type="entry name" value="FAD-BINDING, PUTATIVE (AFU_ORTHOLOGUE AFUA_6G07600)-RELATED"/>
    <property type="match status" value="1"/>
</dbReference>
<dbReference type="InterPro" id="IPR024029">
    <property type="entry name" value="Pyridox_Oxase_FMN-dep"/>
</dbReference>
<keyword evidence="3" id="KW-1185">Reference proteome</keyword>
<evidence type="ECO:0000313" key="3">
    <source>
        <dbReference type="Proteomes" id="UP000318380"/>
    </source>
</evidence>
<dbReference type="InterPro" id="IPR011576">
    <property type="entry name" value="Pyridox_Oxase_N"/>
</dbReference>
<gene>
    <name evidence="2" type="ORF">FB561_5981</name>
</gene>
<dbReference type="AlphaFoldDB" id="A0A561C0W2"/>
<dbReference type="NCBIfam" id="TIGR04025">
    <property type="entry name" value="PPOX_FMN_DR2398"/>
    <property type="match status" value="1"/>
</dbReference>
<dbReference type="Gene3D" id="2.30.110.10">
    <property type="entry name" value="Electron Transport, Fmn-binding Protein, Chain A"/>
    <property type="match status" value="1"/>
</dbReference>
<evidence type="ECO:0000259" key="1">
    <source>
        <dbReference type="Pfam" id="PF01243"/>
    </source>
</evidence>
<dbReference type="Pfam" id="PF01243">
    <property type="entry name" value="PNPOx_N"/>
    <property type="match status" value="1"/>
</dbReference>
<evidence type="ECO:0000313" key="2">
    <source>
        <dbReference type="EMBL" id="TWD84785.1"/>
    </source>
</evidence>
<sequence>MEISGLVEITTYDELREVVPEPLAHAADKTRKELHELDKQWLAASPFCLISTSAADGSCDVSPKGDPAGFTLVLDDSTIAIPERAGNRRVDGFTNIVSNPHVGLIYLIPGRGDTLRINGRARIVKDAPFFDEMIVKGNRPQLALLVEIEEIFHHCSKAFLRSKVWQPETWELDAVPSRAKIAKALDRPNDDLAELETYYGPNYEAGIYNVKY</sequence>
<dbReference type="SUPFAM" id="SSF50475">
    <property type="entry name" value="FMN-binding split barrel"/>
    <property type="match status" value="1"/>
</dbReference>
<comment type="caution">
    <text evidence="2">The sequence shown here is derived from an EMBL/GenBank/DDBJ whole genome shotgun (WGS) entry which is preliminary data.</text>
</comment>
<dbReference type="InterPro" id="IPR012349">
    <property type="entry name" value="Split_barrel_FMN-bd"/>
</dbReference>
<feature type="domain" description="Pyridoxamine 5'-phosphate oxidase N-terminal" evidence="1">
    <location>
        <begin position="39"/>
        <end position="155"/>
    </location>
</feature>
<dbReference type="Proteomes" id="UP000318380">
    <property type="component" value="Unassembled WGS sequence"/>
</dbReference>
<dbReference type="PANTHER" id="PTHR42815">
    <property type="entry name" value="FAD-BINDING, PUTATIVE (AFU_ORTHOLOGUE AFUA_6G07600)-RELATED"/>
    <property type="match status" value="1"/>
</dbReference>
<reference evidence="2 3" key="1">
    <citation type="submission" date="2019-06" db="EMBL/GenBank/DDBJ databases">
        <title>Sequencing the genomes of 1000 actinobacteria strains.</title>
        <authorList>
            <person name="Klenk H.-P."/>
        </authorList>
    </citation>
    <scope>NUCLEOTIDE SEQUENCE [LARGE SCALE GENOMIC DNA]</scope>
    <source>
        <strain evidence="2 3">DSM 24683</strain>
    </source>
</reference>